<dbReference type="PANTHER" id="PTHR45228:SF4">
    <property type="entry name" value="LIPOPROTEIN"/>
    <property type="match status" value="1"/>
</dbReference>
<dbReference type="InterPro" id="IPR003607">
    <property type="entry name" value="HD/PDEase_dom"/>
</dbReference>
<dbReference type="PANTHER" id="PTHR45228">
    <property type="entry name" value="CYCLIC DI-GMP PHOSPHODIESTERASE TM_0186-RELATED"/>
    <property type="match status" value="1"/>
</dbReference>
<feature type="domain" description="HD-GYP" evidence="1">
    <location>
        <begin position="260"/>
        <end position="448"/>
    </location>
</feature>
<dbReference type="InterPro" id="IPR052020">
    <property type="entry name" value="Cyclic_di-GMP/3'3'-cGAMP_PDE"/>
</dbReference>
<gene>
    <name evidence="2" type="ORF">A9A59_1763</name>
</gene>
<dbReference type="Gene3D" id="1.10.3210.10">
    <property type="entry name" value="Hypothetical protein af1432"/>
    <property type="match status" value="2"/>
</dbReference>
<evidence type="ECO:0000259" key="1">
    <source>
        <dbReference type="PROSITE" id="PS51832"/>
    </source>
</evidence>
<sequence>MASKAQIQTVKADFLDPSLYEDTGLSGVPRLSRGTILGALSRAFDLAEGRKPGHAQRVAYIGVYLASDLGLEPARIEEVYFGCLLHDVGMSVLDPVSIQAAPVATRWARNGRSSAEVLVRPSSGGWSEIIETIARHCETGAAVARRMGFSEPVAAAVLGHHDCWDGSGRPGALRGDAAPLVSRIVALADRFETLLDGDAPPLALRRSGPALVRDMAGRELDPELAHRMAELATRDDFWMGLYDNDLGAGLMALNYGGVLGRDELFEFLGVLSDVVDVRNGREEGSGRRIADMARRVALHCDMTERRADLVKVATLLHDIGTLGVPARYLRKPDILSIDEMSAVQMHPIYARDILGEIPGLGAAAWWVGCHHERVDGKGYPGMLEGSEVPVEAQIIGMCETFDALTNDRPYRRALPRSEAFEIMRGLAGNRFDSYLLARFESVAGPFDA</sequence>
<dbReference type="RefSeq" id="WP_098503911.1">
    <property type="nucleotide sequence ID" value="NZ_PDJQ01000001.1"/>
</dbReference>
<organism evidence="2 3">
    <name type="scientific">Tepidiforma thermophila (strain KCTC 52669 / CGMCC 1.13589 / G233)</name>
    <dbReference type="NCBI Taxonomy" id="2761530"/>
    <lineage>
        <taxon>Bacteria</taxon>
        <taxon>Bacillati</taxon>
        <taxon>Chloroflexota</taxon>
        <taxon>Tepidiformia</taxon>
        <taxon>Tepidiformales</taxon>
        <taxon>Tepidiformaceae</taxon>
        <taxon>Tepidiforma</taxon>
    </lineage>
</organism>
<comment type="caution">
    <text evidence="2">The sequence shown here is derived from an EMBL/GenBank/DDBJ whole genome shotgun (WGS) entry which is preliminary data.</text>
</comment>
<dbReference type="EMBL" id="PDJQ01000001">
    <property type="protein sequence ID" value="PFG74530.1"/>
    <property type="molecule type" value="Genomic_DNA"/>
</dbReference>
<dbReference type="Pfam" id="PF13487">
    <property type="entry name" value="HD_5"/>
    <property type="match status" value="2"/>
</dbReference>
<accession>A0A2A9HHF6</accession>
<dbReference type="CDD" id="cd00077">
    <property type="entry name" value="HDc"/>
    <property type="match status" value="2"/>
</dbReference>
<dbReference type="AlphaFoldDB" id="A0A2A9HHF6"/>
<dbReference type="InterPro" id="IPR037522">
    <property type="entry name" value="HD_GYP_dom"/>
</dbReference>
<reference evidence="2 3" key="1">
    <citation type="submission" date="2017-09" db="EMBL/GenBank/DDBJ databases">
        <title>Sequencing the genomes of two abundant thermophiles in Great Basin hot springs: Thermocrinis jamiesonii and novel Chloroflexi Thermoflexus hugenholtzii.</title>
        <authorList>
            <person name="Hedlund B."/>
        </authorList>
    </citation>
    <scope>NUCLEOTIDE SEQUENCE [LARGE SCALE GENOMIC DNA]</scope>
    <source>
        <strain evidence="2 3">G233</strain>
    </source>
</reference>
<name>A0A2A9HHF6_TEPT2</name>
<evidence type="ECO:0000313" key="3">
    <source>
        <dbReference type="Proteomes" id="UP000223071"/>
    </source>
</evidence>
<dbReference type="SUPFAM" id="SSF109604">
    <property type="entry name" value="HD-domain/PDEase-like"/>
    <property type="match status" value="2"/>
</dbReference>
<proteinExistence type="predicted"/>
<dbReference type="PROSITE" id="PS51832">
    <property type="entry name" value="HD_GYP"/>
    <property type="match status" value="2"/>
</dbReference>
<protein>
    <submittedName>
        <fullName evidence="2">HD domain-containing protein</fullName>
    </submittedName>
</protein>
<feature type="domain" description="HD-GYP" evidence="1">
    <location>
        <begin position="29"/>
        <end position="244"/>
    </location>
</feature>
<keyword evidence="3" id="KW-1185">Reference proteome</keyword>
<evidence type="ECO:0000313" key="2">
    <source>
        <dbReference type="EMBL" id="PFG74530.1"/>
    </source>
</evidence>
<dbReference type="SMART" id="SM00471">
    <property type="entry name" value="HDc"/>
    <property type="match status" value="2"/>
</dbReference>
<dbReference type="Proteomes" id="UP000223071">
    <property type="component" value="Unassembled WGS sequence"/>
</dbReference>